<dbReference type="EMBL" id="JAUSUQ010000001">
    <property type="protein sequence ID" value="MDQ0337413.1"/>
    <property type="molecule type" value="Genomic_DNA"/>
</dbReference>
<feature type="transmembrane region" description="Helical" evidence="1">
    <location>
        <begin position="20"/>
        <end position="38"/>
    </location>
</feature>
<proteinExistence type="predicted"/>
<protein>
    <submittedName>
        <fullName evidence="2">Uncharacterized protein</fullName>
    </submittedName>
</protein>
<keyword evidence="3" id="KW-1185">Reference proteome</keyword>
<evidence type="ECO:0000256" key="1">
    <source>
        <dbReference type="SAM" id="Phobius"/>
    </source>
</evidence>
<evidence type="ECO:0000313" key="2">
    <source>
        <dbReference type="EMBL" id="MDQ0337413.1"/>
    </source>
</evidence>
<organism evidence="2 3">
    <name type="scientific">Caldalkalibacillus uzonensis</name>
    <dbReference type="NCBI Taxonomy" id="353224"/>
    <lineage>
        <taxon>Bacteria</taxon>
        <taxon>Bacillati</taxon>
        <taxon>Bacillota</taxon>
        <taxon>Bacilli</taxon>
        <taxon>Bacillales</taxon>
        <taxon>Bacillaceae</taxon>
        <taxon>Caldalkalibacillus</taxon>
    </lineage>
</organism>
<keyword evidence="1" id="KW-1133">Transmembrane helix</keyword>
<gene>
    <name evidence="2" type="ORF">J2S00_000183</name>
</gene>
<evidence type="ECO:0000313" key="3">
    <source>
        <dbReference type="Proteomes" id="UP001232445"/>
    </source>
</evidence>
<keyword evidence="1" id="KW-0472">Membrane</keyword>
<dbReference type="RefSeq" id="WP_307334517.1">
    <property type="nucleotide sequence ID" value="NZ_JAUSUQ010000001.1"/>
</dbReference>
<reference evidence="2 3" key="1">
    <citation type="submission" date="2023-07" db="EMBL/GenBank/DDBJ databases">
        <title>Genomic Encyclopedia of Type Strains, Phase IV (KMG-IV): sequencing the most valuable type-strain genomes for metagenomic binning, comparative biology and taxonomic classification.</title>
        <authorList>
            <person name="Goeker M."/>
        </authorList>
    </citation>
    <scope>NUCLEOTIDE SEQUENCE [LARGE SCALE GENOMIC DNA]</scope>
    <source>
        <strain evidence="2 3">DSM 17740</strain>
    </source>
</reference>
<sequence length="40" mass="4368">MKWDRATVCKMKRRCFPEAVQAGIPVVGVLGTAFGFAGRI</sequence>
<keyword evidence="1" id="KW-0812">Transmembrane</keyword>
<name>A0ABU0CMU8_9BACI</name>
<accession>A0ABU0CMU8</accession>
<comment type="caution">
    <text evidence="2">The sequence shown here is derived from an EMBL/GenBank/DDBJ whole genome shotgun (WGS) entry which is preliminary data.</text>
</comment>
<dbReference type="Proteomes" id="UP001232445">
    <property type="component" value="Unassembled WGS sequence"/>
</dbReference>